<gene>
    <name evidence="2" type="ORF">GGX14DRAFT_401423</name>
</gene>
<protein>
    <submittedName>
        <fullName evidence="2">Uncharacterized protein</fullName>
    </submittedName>
</protein>
<feature type="compositionally biased region" description="Polar residues" evidence="1">
    <location>
        <begin position="40"/>
        <end position="62"/>
    </location>
</feature>
<dbReference type="EMBL" id="JARJCW010000068">
    <property type="protein sequence ID" value="KAJ7199481.1"/>
    <property type="molecule type" value="Genomic_DNA"/>
</dbReference>
<dbReference type="Proteomes" id="UP001219525">
    <property type="component" value="Unassembled WGS sequence"/>
</dbReference>
<comment type="caution">
    <text evidence="2">The sequence shown here is derived from an EMBL/GenBank/DDBJ whole genome shotgun (WGS) entry which is preliminary data.</text>
</comment>
<reference evidence="2" key="1">
    <citation type="submission" date="2023-03" db="EMBL/GenBank/DDBJ databases">
        <title>Massive genome expansion in bonnet fungi (Mycena s.s.) driven by repeated elements and novel gene families across ecological guilds.</title>
        <authorList>
            <consortium name="Lawrence Berkeley National Laboratory"/>
            <person name="Harder C.B."/>
            <person name="Miyauchi S."/>
            <person name="Viragh M."/>
            <person name="Kuo A."/>
            <person name="Thoen E."/>
            <person name="Andreopoulos B."/>
            <person name="Lu D."/>
            <person name="Skrede I."/>
            <person name="Drula E."/>
            <person name="Henrissat B."/>
            <person name="Morin E."/>
            <person name="Kohler A."/>
            <person name="Barry K."/>
            <person name="LaButti K."/>
            <person name="Morin E."/>
            <person name="Salamov A."/>
            <person name="Lipzen A."/>
            <person name="Mereny Z."/>
            <person name="Hegedus B."/>
            <person name="Baldrian P."/>
            <person name="Stursova M."/>
            <person name="Weitz H."/>
            <person name="Taylor A."/>
            <person name="Grigoriev I.V."/>
            <person name="Nagy L.G."/>
            <person name="Martin F."/>
            <person name="Kauserud H."/>
        </authorList>
    </citation>
    <scope>NUCLEOTIDE SEQUENCE</scope>
    <source>
        <strain evidence="2">9144</strain>
    </source>
</reference>
<feature type="compositionally biased region" description="Low complexity" evidence="1">
    <location>
        <begin position="131"/>
        <end position="142"/>
    </location>
</feature>
<feature type="region of interest" description="Disordered" evidence="1">
    <location>
        <begin position="40"/>
        <end position="67"/>
    </location>
</feature>
<evidence type="ECO:0000313" key="2">
    <source>
        <dbReference type="EMBL" id="KAJ7199481.1"/>
    </source>
</evidence>
<sequence>MLNAFQLPLLRGGATETRSAVYSYTSCCFNDRYGLNARLSSDSGSKSAPLTTANTVASTSKDASSKPKGATYFIPTATLTGYNLFGKSFTDDGKKKIPREQVKAEYQRPENKQRWDKIAKERKAQEKNKTEAAAAPAESQPA</sequence>
<dbReference type="AlphaFoldDB" id="A0AAD6YAM2"/>
<organism evidence="2 3">
    <name type="scientific">Mycena pura</name>
    <dbReference type="NCBI Taxonomy" id="153505"/>
    <lineage>
        <taxon>Eukaryota</taxon>
        <taxon>Fungi</taxon>
        <taxon>Dikarya</taxon>
        <taxon>Basidiomycota</taxon>
        <taxon>Agaricomycotina</taxon>
        <taxon>Agaricomycetes</taxon>
        <taxon>Agaricomycetidae</taxon>
        <taxon>Agaricales</taxon>
        <taxon>Marasmiineae</taxon>
        <taxon>Mycenaceae</taxon>
        <taxon>Mycena</taxon>
    </lineage>
</organism>
<evidence type="ECO:0000256" key="1">
    <source>
        <dbReference type="SAM" id="MobiDB-lite"/>
    </source>
</evidence>
<feature type="region of interest" description="Disordered" evidence="1">
    <location>
        <begin position="88"/>
        <end position="142"/>
    </location>
</feature>
<feature type="compositionally biased region" description="Basic and acidic residues" evidence="1">
    <location>
        <begin position="89"/>
        <end position="130"/>
    </location>
</feature>
<accession>A0AAD6YAM2</accession>
<proteinExistence type="predicted"/>
<evidence type="ECO:0000313" key="3">
    <source>
        <dbReference type="Proteomes" id="UP001219525"/>
    </source>
</evidence>
<name>A0AAD6YAM2_9AGAR</name>
<keyword evidence="3" id="KW-1185">Reference proteome</keyword>